<evidence type="ECO:0000256" key="6">
    <source>
        <dbReference type="ARBA" id="ARBA00022763"/>
    </source>
</evidence>
<organism evidence="18 19">
    <name type="scientific">Candidatus Roizmanbacteria bacterium CG10_big_fil_rev_8_21_14_0_10_39_6</name>
    <dbReference type="NCBI Taxonomy" id="1974853"/>
    <lineage>
        <taxon>Bacteria</taxon>
        <taxon>Candidatus Roizmaniibacteriota</taxon>
    </lineage>
</organism>
<evidence type="ECO:0000256" key="7">
    <source>
        <dbReference type="ARBA" id="ARBA00022769"/>
    </source>
</evidence>
<keyword evidence="12" id="KW-0238">DNA-binding</keyword>
<dbReference type="Gene3D" id="3.40.50.300">
    <property type="entry name" value="P-loop containing nucleotide triphosphate hydrolases"/>
    <property type="match status" value="2"/>
</dbReference>
<keyword evidence="3" id="KW-0479">Metal-binding</keyword>
<evidence type="ECO:0000256" key="15">
    <source>
        <dbReference type="ARBA" id="ARBA00039316"/>
    </source>
</evidence>
<evidence type="ECO:0000256" key="9">
    <source>
        <dbReference type="ARBA" id="ARBA00022833"/>
    </source>
</evidence>
<dbReference type="GO" id="GO:0006289">
    <property type="term" value="P:nucleotide-excision repair"/>
    <property type="evidence" value="ECO:0007669"/>
    <property type="project" value="InterPro"/>
</dbReference>
<dbReference type="InterPro" id="IPR027417">
    <property type="entry name" value="P-loop_NTPase"/>
</dbReference>
<feature type="non-terminal residue" evidence="18">
    <location>
        <position position="1"/>
    </location>
</feature>
<proteinExistence type="inferred from homology"/>
<evidence type="ECO:0000256" key="8">
    <source>
        <dbReference type="ARBA" id="ARBA00022771"/>
    </source>
</evidence>
<keyword evidence="11" id="KW-0267">Excision nuclease</keyword>
<keyword evidence="2" id="KW-0963">Cytoplasm</keyword>
<dbReference type="NCBIfam" id="TIGR00630">
    <property type="entry name" value="uvra"/>
    <property type="match status" value="1"/>
</dbReference>
<evidence type="ECO:0000256" key="5">
    <source>
        <dbReference type="ARBA" id="ARBA00022741"/>
    </source>
</evidence>
<keyword evidence="10" id="KW-0067">ATP-binding</keyword>
<comment type="subcellular location">
    <subcellularLocation>
        <location evidence="1">Cytoplasm</location>
    </subcellularLocation>
</comment>
<dbReference type="Pfam" id="PF00005">
    <property type="entry name" value="ABC_tran"/>
    <property type="match status" value="1"/>
</dbReference>
<dbReference type="Proteomes" id="UP000229554">
    <property type="component" value="Unassembled WGS sequence"/>
</dbReference>
<dbReference type="Pfam" id="PF17755">
    <property type="entry name" value="UvrA_DNA-bind"/>
    <property type="match status" value="1"/>
</dbReference>
<evidence type="ECO:0000256" key="16">
    <source>
        <dbReference type="ARBA" id="ARBA00042156"/>
    </source>
</evidence>
<dbReference type="PANTHER" id="PTHR43152">
    <property type="entry name" value="UVRABC SYSTEM PROTEIN A"/>
    <property type="match status" value="1"/>
</dbReference>
<dbReference type="SUPFAM" id="SSF52540">
    <property type="entry name" value="P-loop containing nucleoside triphosphate hydrolases"/>
    <property type="match status" value="2"/>
</dbReference>
<evidence type="ECO:0000256" key="4">
    <source>
        <dbReference type="ARBA" id="ARBA00022737"/>
    </source>
</evidence>
<evidence type="ECO:0000256" key="3">
    <source>
        <dbReference type="ARBA" id="ARBA00022723"/>
    </source>
</evidence>
<reference evidence="19" key="1">
    <citation type="submission" date="2017-09" db="EMBL/GenBank/DDBJ databases">
        <title>Depth-based differentiation of microbial function through sediment-hosted aquifers and enrichment of novel symbionts in the deep terrestrial subsurface.</title>
        <authorList>
            <person name="Probst A.J."/>
            <person name="Ladd B."/>
            <person name="Jarett J.K."/>
            <person name="Geller-Mcgrath D.E."/>
            <person name="Sieber C.M.K."/>
            <person name="Emerson J.B."/>
            <person name="Anantharaman K."/>
            <person name="Thomas B.C."/>
            <person name="Malmstrom R."/>
            <person name="Stieglmeier M."/>
            <person name="Klingl A."/>
            <person name="Woyke T."/>
            <person name="Ryan C.M."/>
            <person name="Banfield J.F."/>
        </authorList>
    </citation>
    <scope>NUCLEOTIDE SEQUENCE [LARGE SCALE GENOMIC DNA]</scope>
</reference>
<keyword evidence="5" id="KW-0547">Nucleotide-binding</keyword>
<dbReference type="GO" id="GO:0005524">
    <property type="term" value="F:ATP binding"/>
    <property type="evidence" value="ECO:0007669"/>
    <property type="project" value="UniProtKB-KW"/>
</dbReference>
<evidence type="ECO:0000256" key="1">
    <source>
        <dbReference type="ARBA" id="ARBA00004496"/>
    </source>
</evidence>
<feature type="domain" description="ABC transporter" evidence="17">
    <location>
        <begin position="450"/>
        <end position="780"/>
    </location>
</feature>
<dbReference type="InterPro" id="IPR003439">
    <property type="entry name" value="ABC_transporter-like_ATP-bd"/>
</dbReference>
<dbReference type="InterPro" id="IPR041552">
    <property type="entry name" value="UvrA_DNA-bd"/>
</dbReference>
<dbReference type="Gene3D" id="1.20.1580.10">
    <property type="entry name" value="ABC transporter ATPase like domain"/>
    <property type="match status" value="2"/>
</dbReference>
<dbReference type="EMBL" id="PFED01000088">
    <property type="protein sequence ID" value="PJE62964.1"/>
    <property type="molecule type" value="Genomic_DNA"/>
</dbReference>
<keyword evidence="7" id="KW-0228">DNA excision</keyword>
<dbReference type="GO" id="GO:0008270">
    <property type="term" value="F:zinc ion binding"/>
    <property type="evidence" value="ECO:0007669"/>
    <property type="project" value="UniProtKB-KW"/>
</dbReference>
<comment type="similarity">
    <text evidence="14">Belongs to the ABC transporter superfamily. UvrA family.</text>
</comment>
<dbReference type="Gene3D" id="1.10.8.280">
    <property type="entry name" value="ABC transporter ATPase domain-like"/>
    <property type="match status" value="1"/>
</dbReference>
<dbReference type="InterPro" id="IPR041102">
    <property type="entry name" value="UvrA_inter"/>
</dbReference>
<dbReference type="GO" id="GO:0003677">
    <property type="term" value="F:DNA binding"/>
    <property type="evidence" value="ECO:0007669"/>
    <property type="project" value="UniProtKB-KW"/>
</dbReference>
<dbReference type="GO" id="GO:0016887">
    <property type="term" value="F:ATP hydrolysis activity"/>
    <property type="evidence" value="ECO:0007669"/>
    <property type="project" value="InterPro"/>
</dbReference>
<dbReference type="Gene3D" id="3.30.1490.20">
    <property type="entry name" value="ATP-grasp fold, A domain"/>
    <property type="match status" value="1"/>
</dbReference>
<dbReference type="InterPro" id="IPR013815">
    <property type="entry name" value="ATP_grasp_subdomain_1"/>
</dbReference>
<evidence type="ECO:0000256" key="10">
    <source>
        <dbReference type="ARBA" id="ARBA00022840"/>
    </source>
</evidence>
<dbReference type="Pfam" id="PF17760">
    <property type="entry name" value="UvrA_inter"/>
    <property type="match status" value="1"/>
</dbReference>
<dbReference type="GO" id="GO:0004518">
    <property type="term" value="F:nuclease activity"/>
    <property type="evidence" value="ECO:0007669"/>
    <property type="project" value="UniProtKB-KW"/>
</dbReference>
<dbReference type="FunFam" id="1.20.1580.10:FF:000002">
    <property type="entry name" value="UvrABC system protein A"/>
    <property type="match status" value="1"/>
</dbReference>
<comment type="caution">
    <text evidence="18">The sequence shown here is derived from an EMBL/GenBank/DDBJ whole genome shotgun (WGS) entry which is preliminary data.</text>
</comment>
<dbReference type="PANTHER" id="PTHR43152:SF3">
    <property type="entry name" value="UVRABC SYSTEM PROTEIN A"/>
    <property type="match status" value="1"/>
</dbReference>
<accession>A0A2M8KSR3</accession>
<dbReference type="PROSITE" id="PS00211">
    <property type="entry name" value="ABC_TRANSPORTER_1"/>
    <property type="match status" value="2"/>
</dbReference>
<evidence type="ECO:0000259" key="17">
    <source>
        <dbReference type="PROSITE" id="PS50893"/>
    </source>
</evidence>
<dbReference type="InterPro" id="IPR017871">
    <property type="entry name" value="ABC_transporter-like_CS"/>
</dbReference>
<evidence type="ECO:0000256" key="2">
    <source>
        <dbReference type="ARBA" id="ARBA00022490"/>
    </source>
</evidence>
<protein>
    <recommendedName>
        <fullName evidence="15">UvrABC system protein A</fullName>
    </recommendedName>
    <alternativeName>
        <fullName evidence="16">Excinuclease ABC subunit A</fullName>
    </alternativeName>
</protein>
<keyword evidence="13" id="KW-0234">DNA repair</keyword>
<evidence type="ECO:0000313" key="19">
    <source>
        <dbReference type="Proteomes" id="UP000229554"/>
    </source>
</evidence>
<evidence type="ECO:0000256" key="14">
    <source>
        <dbReference type="ARBA" id="ARBA00038000"/>
    </source>
</evidence>
<name>A0A2M8KSR3_9BACT</name>
<keyword evidence="4" id="KW-0677">Repeat</keyword>
<evidence type="ECO:0000256" key="11">
    <source>
        <dbReference type="ARBA" id="ARBA00022881"/>
    </source>
</evidence>
<dbReference type="InterPro" id="IPR004602">
    <property type="entry name" value="UvrA"/>
</dbReference>
<gene>
    <name evidence="18" type="primary">uvrA</name>
    <name evidence="18" type="ORF">COU88_02110</name>
</gene>
<dbReference type="PROSITE" id="PS50893">
    <property type="entry name" value="ABC_TRANSPORTER_2"/>
    <property type="match status" value="1"/>
</dbReference>
<keyword evidence="8" id="KW-0863">Zinc-finger</keyword>
<evidence type="ECO:0000256" key="13">
    <source>
        <dbReference type="ARBA" id="ARBA00023204"/>
    </source>
</evidence>
<keyword evidence="9" id="KW-0862">Zinc</keyword>
<dbReference type="GO" id="GO:0009380">
    <property type="term" value="C:excinuclease repair complex"/>
    <property type="evidence" value="ECO:0007669"/>
    <property type="project" value="InterPro"/>
</dbReference>
<sequence>ARIDGYFYDIAEEDLLLFKNNKHTIDVVIDRLRVDNETLKDPKKNKELSSRLFRAIENATALSGGIVIVGTVVDSGFDLPTKPKKLLERTFSEQFACPQCGEAFAELEPRLFSFNSPIGACKECRGLGVVMRADEDRIVNNSLSIAEGGVFPFSRIIYSDTWFGRLVKQVLEEFHIEANVPLKTLSQEQRDILLYGTKKVFHVRGRNREGAMTSIHESFRGFVKEIEHRYYDAADSTFDMGRYMREEVCPLCKGARLNQLASSVRVGSKNIVELCDMPISQELTYLQAQKEIMGERRLQIAQPILKEIDARLSFLMQVGLSYLTLSRRANTLSGGEAQRIRLASQIGTGLTGITYVLDEPSIGLHARDVSRLLDALKHLRDLENSVIVVEHDWETIQSADHIVDFGPYAGKHGGEVIAQGTRADIENTPASITGNYLSGRKIIPIRRSTLDTSSMLEFIGCTENNLQNISVSLPLNRMVGVTGVSGSGKSSLLLDTVYTVIKNALDPYYKGQLGKIKDAKGLAQLERVVLIDQSPIGRTPRSNPATYTGVFTSIREIFALTQDAKARGYNPGRFSFNVRGGRCENCQGAGVIKVEMQFLADLYVTCDVCLGKRYNRETLDVRYKDKNIAEVLSMTVEEALGFFENNAKISKILMVLNSVGLGYIELGQSAPTLSGGEAQRVKLAKELYTNVNMHTIYILDEPTTGLHYYDVDKLISVMRHLVDQGNTVFLVEHNLDVIKNCDYVIDLGPEGGDEGGSVVFQGSVQDILKNTASYTGKYLREYMK</sequence>
<keyword evidence="6" id="KW-0227">DNA damage</keyword>
<dbReference type="GO" id="GO:0005737">
    <property type="term" value="C:cytoplasm"/>
    <property type="evidence" value="ECO:0007669"/>
    <property type="project" value="UniProtKB-SubCell"/>
</dbReference>
<dbReference type="CDD" id="cd03271">
    <property type="entry name" value="ABC_UvrA_II"/>
    <property type="match status" value="1"/>
</dbReference>
<dbReference type="AlphaFoldDB" id="A0A2M8KSR3"/>
<evidence type="ECO:0000256" key="12">
    <source>
        <dbReference type="ARBA" id="ARBA00023125"/>
    </source>
</evidence>
<evidence type="ECO:0000313" key="18">
    <source>
        <dbReference type="EMBL" id="PJE62964.1"/>
    </source>
</evidence>